<keyword evidence="1" id="KW-0732">Signal</keyword>
<accession>A0A385STX6</accession>
<sequence>MKSMVKIFVFSLVTAVLLASCDPNETQPSDPARSDAEGDLKVMFARSLAKAVASEPAVRRFLKAEAQKMMDEDYDIVYHLVKDTPLDNNHTFRETLLPYFSSEGDLAALEDRLPLLTIFVPTLPEGSFSAESWDVENQIPDVAIRLRGTNEIPIVKATGEQMVLEPALIPGYPVIVVKNNERLITERQSGYHDLQTTRILKAPNGLSYRFVDDGFDRYLPKTSPKEASELRLFRPHQKLKDAFDIYGPADGWQRDYIYYGITPANPNGQFSYDFKEYISSFLVVGDALTVYRKMSEQTGDPAIKSGKRSSGWTDGFFEIRCTAAIHAQNGVGGEIRSSFLRTGPNLFDVTYNTNKRGIWPFRYTYYSIGSVTAKRVLTNMPLVNWDLQSYATTFRIDVEEVDNTEIIRQSRTEAVEFATNFDVQATILKIGLKFGASMKKTASNTIDITTTMESDDLGHATVNFADKVLVGGPGIFTGLGYYLTREYYNDIFSISVEPRVVQ</sequence>
<dbReference type="RefSeq" id="WP_119757545.1">
    <property type="nucleotide sequence ID" value="NZ_CP032382.1"/>
</dbReference>
<organism evidence="2 3">
    <name type="scientific">Chryseolinea soli</name>
    <dbReference type="NCBI Taxonomy" id="2321403"/>
    <lineage>
        <taxon>Bacteria</taxon>
        <taxon>Pseudomonadati</taxon>
        <taxon>Bacteroidota</taxon>
        <taxon>Cytophagia</taxon>
        <taxon>Cytophagales</taxon>
        <taxon>Fulvivirgaceae</taxon>
        <taxon>Chryseolinea</taxon>
    </lineage>
</organism>
<feature type="signal peptide" evidence="1">
    <location>
        <begin position="1"/>
        <end position="21"/>
    </location>
</feature>
<dbReference type="KEGG" id="chk:D4L85_28750"/>
<name>A0A385STX6_9BACT</name>
<dbReference type="AlphaFoldDB" id="A0A385STX6"/>
<protein>
    <submittedName>
        <fullName evidence="2">Uncharacterized protein</fullName>
    </submittedName>
</protein>
<keyword evidence="3" id="KW-1185">Reference proteome</keyword>
<feature type="chain" id="PRO_5017252943" evidence="1">
    <location>
        <begin position="22"/>
        <end position="502"/>
    </location>
</feature>
<evidence type="ECO:0000256" key="1">
    <source>
        <dbReference type="SAM" id="SignalP"/>
    </source>
</evidence>
<dbReference type="OrthoDB" id="866679at2"/>
<evidence type="ECO:0000313" key="2">
    <source>
        <dbReference type="EMBL" id="AYB34322.1"/>
    </source>
</evidence>
<reference evidence="3" key="1">
    <citation type="submission" date="2018-09" db="EMBL/GenBank/DDBJ databases">
        <title>Chryseolinea sp. KIS68-18 isolated from soil.</title>
        <authorList>
            <person name="Weon H.-Y."/>
            <person name="Kwon S.-W."/>
            <person name="Lee S.A."/>
        </authorList>
    </citation>
    <scope>NUCLEOTIDE SEQUENCE [LARGE SCALE GENOMIC DNA]</scope>
    <source>
        <strain evidence="3">KIS68-18</strain>
    </source>
</reference>
<dbReference type="EMBL" id="CP032382">
    <property type="protein sequence ID" value="AYB34322.1"/>
    <property type="molecule type" value="Genomic_DNA"/>
</dbReference>
<proteinExistence type="predicted"/>
<evidence type="ECO:0000313" key="3">
    <source>
        <dbReference type="Proteomes" id="UP000266183"/>
    </source>
</evidence>
<gene>
    <name evidence="2" type="ORF">D4L85_28750</name>
</gene>
<dbReference type="PROSITE" id="PS51257">
    <property type="entry name" value="PROKAR_LIPOPROTEIN"/>
    <property type="match status" value="1"/>
</dbReference>
<dbReference type="Proteomes" id="UP000266183">
    <property type="component" value="Chromosome"/>
</dbReference>